<proteinExistence type="inferred from homology"/>
<dbReference type="AlphaFoldDB" id="A7HKL2"/>
<keyword evidence="1 4" id="KW-0378">Hydrolase</keyword>
<feature type="binding site" evidence="2">
    <location>
        <position position="283"/>
    </location>
    <ligand>
        <name>Zn(2+)</name>
        <dbReference type="ChEBI" id="CHEBI:29105"/>
        <note>catalytic</note>
    </ligand>
</feature>
<dbReference type="eggNOG" id="COG2317">
    <property type="taxonomic scope" value="Bacteria"/>
</dbReference>
<dbReference type="KEGG" id="fno:Fnod_0588"/>
<evidence type="ECO:0000256" key="1">
    <source>
        <dbReference type="PIRNR" id="PIRNR006615"/>
    </source>
</evidence>
<evidence type="ECO:0000256" key="3">
    <source>
        <dbReference type="PIRSR" id="PIRSR006615-2"/>
    </source>
</evidence>
<protein>
    <recommendedName>
        <fullName evidence="1">Metal-dependent carboxypeptidase</fullName>
        <ecNumber evidence="1">3.4.17.19</ecNumber>
    </recommendedName>
</protein>
<feature type="binding site" evidence="2">
    <location>
        <position position="253"/>
    </location>
    <ligand>
        <name>Zn(2+)</name>
        <dbReference type="ChEBI" id="CHEBI:29105"/>
        <note>catalytic</note>
    </ligand>
</feature>
<dbReference type="PANTHER" id="PTHR34217">
    <property type="entry name" value="METAL-DEPENDENT CARBOXYPEPTIDASE"/>
    <property type="match status" value="1"/>
</dbReference>
<feature type="binding site" evidence="2">
    <location>
        <position position="257"/>
    </location>
    <ligand>
        <name>Zn(2+)</name>
        <dbReference type="ChEBI" id="CHEBI:29105"/>
        <note>catalytic</note>
    </ligand>
</feature>
<dbReference type="InterPro" id="IPR001333">
    <property type="entry name" value="Peptidase_M32_Taq"/>
</dbReference>
<keyword evidence="2" id="KW-0862">Zinc</keyword>
<dbReference type="Pfam" id="PF02074">
    <property type="entry name" value="Peptidase_M32"/>
    <property type="match status" value="1"/>
</dbReference>
<dbReference type="EC" id="3.4.17.19" evidence="1"/>
<keyword evidence="1 2" id="KW-0479">Metal-binding</keyword>
<keyword evidence="1" id="KW-0645">Protease</keyword>
<comment type="cofactor">
    <cofactor evidence="2">
        <name>Zn(2+)</name>
        <dbReference type="ChEBI" id="CHEBI:29105"/>
    </cofactor>
    <text evidence="2">Binds 1 zinc ion per subunit.</text>
</comment>
<keyword evidence="1 4" id="KW-0121">Carboxypeptidase</keyword>
<sequence>MEELKDYYRKIAKYSSASALLYWDMQTYMPPHAGPYRAQVISEISSYAFKMSIDDVLGKMLNEANPENDIDRAIIKVGKKDYEKYKKIPPELFEETMRTATISEQEWQYAKPTGDFSKVKANLEKLVELNRKIADILGYEDEPYDALLDQFEPGMKAKKIEKIFTPLREFTIQTLEKIEKEGKNPPLVNPKIAVEKQKKFSEELIKYLKYDLNKGRLDVSAHPFTNPIGLNDVRITTRYIEDDVKNSIYSTIHEFGHALYALSIPEEFYSLPIGSSASYGFDESQSRFWENVLGRSLAFWKGIYKNGIIDVLPELKEHTVEDIWRWVNEVKRSYIRTEADEITYNLHIILRFEIERALINGQLQVKDLPDIWNELFEKYIGLKVQSNTIGCMQDPHWYGGSFGYFPTYSLGNIYAAQIYQKLREEIEFEKLLEEGNFEPIKQWLSEKIYSKGRIYEPEELMTLVTGNPPSVEPFMNYIKEKYSKVYEISL</sequence>
<dbReference type="PROSITE" id="PS52034">
    <property type="entry name" value="PEPTIDASE_M32"/>
    <property type="match status" value="1"/>
</dbReference>
<keyword evidence="1" id="KW-0482">Metalloprotease</keyword>
<reference evidence="4 5" key="1">
    <citation type="submission" date="2007-07" db="EMBL/GenBank/DDBJ databases">
        <title>Complete sequence of Fervidobacterium nodosum Rt17-B1.</title>
        <authorList>
            <consortium name="US DOE Joint Genome Institute"/>
            <person name="Copeland A."/>
            <person name="Lucas S."/>
            <person name="Lapidus A."/>
            <person name="Barry K."/>
            <person name="Glavina del Rio T."/>
            <person name="Dalin E."/>
            <person name="Tice H."/>
            <person name="Pitluck S."/>
            <person name="Saunders E."/>
            <person name="Brettin T."/>
            <person name="Bruce D."/>
            <person name="Detter J.C."/>
            <person name="Han C."/>
            <person name="Schmutz J."/>
            <person name="Larimer F."/>
            <person name="Land M."/>
            <person name="Hauser L."/>
            <person name="Kyrpides N."/>
            <person name="Mikhailova N."/>
            <person name="Nelson K."/>
            <person name="Gogarten J.P."/>
            <person name="Noll K."/>
            <person name="Richardson P."/>
        </authorList>
    </citation>
    <scope>NUCLEOTIDE SEQUENCE [LARGE SCALE GENOMIC DNA]</scope>
    <source>
        <strain evidence="5">ATCC 35602 / DSM 5306 / Rt17-B1</strain>
    </source>
</reference>
<reference evidence="4 5" key="2">
    <citation type="journal article" date="2009" name="Proc. Natl. Acad. Sci. U.S.A.">
        <title>On the chimeric nature, thermophilic origin, and phylogenetic placement of the Thermotogales.</title>
        <authorList>
            <person name="Zhaxybayeva O."/>
            <person name="Swithers K.S."/>
            <person name="Lapierre P."/>
            <person name="Fournier G.P."/>
            <person name="Bickhart D.M."/>
            <person name="DeBoy R.T."/>
            <person name="Nelson K.E."/>
            <person name="Nesbo C.L."/>
            <person name="Doolittle W.F."/>
            <person name="Gogarten J.P."/>
            <person name="Noll K.M."/>
        </authorList>
    </citation>
    <scope>NUCLEOTIDE SEQUENCE [LARGE SCALE GENOMIC DNA]</scope>
    <source>
        <strain evidence="5">ATCC 35602 / DSM 5306 / Rt17-B1</strain>
    </source>
</reference>
<dbReference type="STRING" id="381764.Fnod_0588"/>
<dbReference type="HOGENOM" id="CLU_032916_1_1_0"/>
<accession>A7HKL2</accession>
<dbReference type="SUPFAM" id="SSF55486">
    <property type="entry name" value="Metalloproteases ('zincins'), catalytic domain"/>
    <property type="match status" value="1"/>
</dbReference>
<dbReference type="GO" id="GO:0046872">
    <property type="term" value="F:metal ion binding"/>
    <property type="evidence" value="ECO:0007669"/>
    <property type="project" value="UniProtKB-KW"/>
</dbReference>
<dbReference type="GO" id="GO:0006508">
    <property type="term" value="P:proteolysis"/>
    <property type="evidence" value="ECO:0007669"/>
    <property type="project" value="UniProtKB-UniRule"/>
</dbReference>
<organism evidence="4 5">
    <name type="scientific">Fervidobacterium nodosum (strain ATCC 35602 / DSM 5306 / Rt17-B1)</name>
    <dbReference type="NCBI Taxonomy" id="381764"/>
    <lineage>
        <taxon>Bacteria</taxon>
        <taxon>Thermotogati</taxon>
        <taxon>Thermotogota</taxon>
        <taxon>Thermotogae</taxon>
        <taxon>Thermotogales</taxon>
        <taxon>Fervidobacteriaceae</taxon>
        <taxon>Fervidobacterium</taxon>
    </lineage>
</organism>
<dbReference type="PIRSF" id="PIRSF006615">
    <property type="entry name" value="Zn_crbxpep_Taq"/>
    <property type="match status" value="1"/>
</dbReference>
<dbReference type="EMBL" id="CP000771">
    <property type="protein sequence ID" value="ABS60445.1"/>
    <property type="molecule type" value="Genomic_DNA"/>
</dbReference>
<dbReference type="RefSeq" id="WP_011993764.1">
    <property type="nucleotide sequence ID" value="NC_009718.1"/>
</dbReference>
<evidence type="ECO:0000313" key="4">
    <source>
        <dbReference type="EMBL" id="ABS60445.1"/>
    </source>
</evidence>
<comment type="function">
    <text evidence="1">Broad specificity carboxypetidase that releases amino acids sequentially from the C-terminus, including neutral, aromatic, polar and basic residues.</text>
</comment>
<dbReference type="CDD" id="cd06460">
    <property type="entry name" value="M32_Taq"/>
    <property type="match status" value="1"/>
</dbReference>
<evidence type="ECO:0000313" key="5">
    <source>
        <dbReference type="Proteomes" id="UP000002415"/>
    </source>
</evidence>
<comment type="catalytic activity">
    <reaction evidence="1">
        <text>Release of a C-terminal amino acid with broad specificity, except for -Pro.</text>
        <dbReference type="EC" id="3.4.17.19"/>
    </reaction>
</comment>
<name>A7HKL2_FERNB</name>
<dbReference type="Gene3D" id="1.10.1370.30">
    <property type="match status" value="1"/>
</dbReference>
<dbReference type="PRINTS" id="PR00998">
    <property type="entry name" value="CRBOXYPTASET"/>
</dbReference>
<feature type="active site" description="Proton donor/acceptor" evidence="3">
    <location>
        <position position="254"/>
    </location>
</feature>
<dbReference type="GO" id="GO:0004181">
    <property type="term" value="F:metallocarboxypeptidase activity"/>
    <property type="evidence" value="ECO:0007669"/>
    <property type="project" value="UniProtKB-UniRule"/>
</dbReference>
<keyword evidence="5" id="KW-1185">Reference proteome</keyword>
<dbReference type="PANTHER" id="PTHR34217:SF1">
    <property type="entry name" value="CARBOXYPEPTIDASE 1"/>
    <property type="match status" value="1"/>
</dbReference>
<comment type="similarity">
    <text evidence="1">Belongs to the peptidase M32 family.</text>
</comment>
<gene>
    <name evidence="4" type="ordered locus">Fnod_0588</name>
</gene>
<dbReference type="Proteomes" id="UP000002415">
    <property type="component" value="Chromosome"/>
</dbReference>
<dbReference type="OrthoDB" id="9772308at2"/>
<evidence type="ECO:0000256" key="2">
    <source>
        <dbReference type="PIRSR" id="PIRSR006615-1"/>
    </source>
</evidence>